<sequence length="190" mass="20591">MIDDLDVSSSILRLLVADSLKRWTDNALLGLLSEQDAIVRTAAARELQMRGGRDIFEKVQHLSGNENPETREIAAFILGQIGTPKMPFKDESLPTLLSLADDEDAGVRSATAAAFGHLCYESMPLNVEKCLIKLCSDSNESVRACAAYALGNSSGGKEVRILLEKLLAQEGVGEYAELGLEILEAKKINN</sequence>
<accession>A0A2C9WWI0</accession>
<dbReference type="SMART" id="SM00567">
    <property type="entry name" value="EZ_HEAT"/>
    <property type="match status" value="2"/>
</dbReference>
<dbReference type="RefSeq" id="WP_071536788.1">
    <property type="nucleotide sequence ID" value="NZ_CAADLW010000857.1"/>
</dbReference>
<dbReference type="Proteomes" id="UP000194857">
    <property type="component" value="Unassembled WGS sequence"/>
</dbReference>
<proteinExistence type="predicted"/>
<comment type="caution">
    <text evidence="1">The sequence shown here is derived from an EMBL/GenBank/DDBJ whole genome shotgun (WGS) entry which is preliminary data.</text>
</comment>
<dbReference type="InterPro" id="IPR016024">
    <property type="entry name" value="ARM-type_fold"/>
</dbReference>
<evidence type="ECO:0000313" key="1">
    <source>
        <dbReference type="EMBL" id="OTI58848.1"/>
    </source>
</evidence>
<dbReference type="Pfam" id="PF13646">
    <property type="entry name" value="HEAT_2"/>
    <property type="match status" value="1"/>
</dbReference>
<dbReference type="SUPFAM" id="SSF48371">
    <property type="entry name" value="ARM repeat"/>
    <property type="match status" value="1"/>
</dbReference>
<dbReference type="GO" id="GO:0016491">
    <property type="term" value="F:oxidoreductase activity"/>
    <property type="evidence" value="ECO:0007669"/>
    <property type="project" value="TreeGrafter"/>
</dbReference>
<dbReference type="EMBL" id="NFFZ01000012">
    <property type="protein sequence ID" value="OTI58848.1"/>
    <property type="molecule type" value="Genomic_DNA"/>
</dbReference>
<dbReference type="AlphaFoldDB" id="A0A2C9WWI0"/>
<dbReference type="PANTHER" id="PTHR12697:SF5">
    <property type="entry name" value="DEOXYHYPUSINE HYDROXYLASE"/>
    <property type="match status" value="1"/>
</dbReference>
<dbReference type="Gene3D" id="1.25.10.10">
    <property type="entry name" value="Leucine-rich Repeat Variant"/>
    <property type="match status" value="1"/>
</dbReference>
<reference evidence="1 2" key="1">
    <citation type="submission" date="2017-05" db="EMBL/GenBank/DDBJ databases">
        <authorList>
            <person name="Song R."/>
            <person name="Chenine A.L."/>
            <person name="Ruprecht R.M."/>
        </authorList>
    </citation>
    <scope>NUCLEOTIDE SEQUENCE [LARGE SCALE GENOMIC DNA]</scope>
    <source>
        <strain evidence="1 2">S567_C10_BS</strain>
    </source>
</reference>
<protein>
    <submittedName>
        <fullName evidence="1">Uncharacterized protein</fullName>
    </submittedName>
</protein>
<dbReference type="InterPro" id="IPR004155">
    <property type="entry name" value="PBS_lyase_HEAT"/>
</dbReference>
<gene>
    <name evidence="1" type="ORF">CAZ10_21805</name>
</gene>
<organism evidence="1 2">
    <name type="scientific">Pseudomonas aeruginosa</name>
    <dbReference type="NCBI Taxonomy" id="287"/>
    <lineage>
        <taxon>Bacteria</taxon>
        <taxon>Pseudomonadati</taxon>
        <taxon>Pseudomonadota</taxon>
        <taxon>Gammaproteobacteria</taxon>
        <taxon>Pseudomonadales</taxon>
        <taxon>Pseudomonadaceae</taxon>
        <taxon>Pseudomonas</taxon>
    </lineage>
</organism>
<dbReference type="PANTHER" id="PTHR12697">
    <property type="entry name" value="PBS LYASE HEAT-LIKE PROTEIN"/>
    <property type="match status" value="1"/>
</dbReference>
<evidence type="ECO:0000313" key="2">
    <source>
        <dbReference type="Proteomes" id="UP000194857"/>
    </source>
</evidence>
<name>A0A2C9WWI0_PSEAI</name>
<dbReference type="InterPro" id="IPR011989">
    <property type="entry name" value="ARM-like"/>
</dbReference>